<dbReference type="InterPro" id="IPR008753">
    <property type="entry name" value="Peptidase_M13_N"/>
</dbReference>
<dbReference type="GO" id="GO:0004222">
    <property type="term" value="F:metalloendopeptidase activity"/>
    <property type="evidence" value="ECO:0007669"/>
    <property type="project" value="InterPro"/>
</dbReference>
<organism evidence="4">
    <name type="scientific">Timema monikensis</name>
    <dbReference type="NCBI Taxonomy" id="170555"/>
    <lineage>
        <taxon>Eukaryota</taxon>
        <taxon>Metazoa</taxon>
        <taxon>Ecdysozoa</taxon>
        <taxon>Arthropoda</taxon>
        <taxon>Hexapoda</taxon>
        <taxon>Insecta</taxon>
        <taxon>Pterygota</taxon>
        <taxon>Neoptera</taxon>
        <taxon>Polyneoptera</taxon>
        <taxon>Phasmatodea</taxon>
        <taxon>Timematodea</taxon>
        <taxon>Timematoidea</taxon>
        <taxon>Timematidae</taxon>
        <taxon>Timema</taxon>
    </lineage>
</organism>
<dbReference type="PANTHER" id="PTHR11733">
    <property type="entry name" value="ZINC METALLOPROTEASE FAMILY M13 NEPRILYSIN-RELATED"/>
    <property type="match status" value="1"/>
</dbReference>
<sequence length="246" mass="28042">MFETIITPELPLTWPCGTSVFVSGRAWIEPRAVSRSKAPFNDLYCLTTPCVSAAADMLRSSDVTTNPCDDFYKYACGGWVKNNPIPDGKSMWGTFGKLEHRNQLIIKNVLERSENDLESEAEKKARRYYISCMDANETIEALGAEPLLDILNKTGGWNISGNFDIHKWDLQETLHSLQNRYNMGGLFTWAVGEDDRNSSRHIIQRLRTTLRGTRRRWGVDTLSTTVPITSTRPRLRINHYIGLVLW</sequence>
<comment type="subcellular location">
    <subcellularLocation>
        <location evidence="1">Cell membrane</location>
        <topology evidence="1">Single-pass type II membrane protein</topology>
    </subcellularLocation>
</comment>
<evidence type="ECO:0000313" key="4">
    <source>
        <dbReference type="EMBL" id="CAD7435730.1"/>
    </source>
</evidence>
<name>A0A7R9HWU3_9NEOP</name>
<accession>A0A7R9HWU3</accession>
<gene>
    <name evidence="4" type="ORF">TMSB3V08_LOCUS12376</name>
</gene>
<dbReference type="InterPro" id="IPR000718">
    <property type="entry name" value="Peptidase_M13"/>
</dbReference>
<proteinExistence type="inferred from homology"/>
<evidence type="ECO:0000259" key="3">
    <source>
        <dbReference type="Pfam" id="PF05649"/>
    </source>
</evidence>
<dbReference type="Gene3D" id="1.10.1380.10">
    <property type="entry name" value="Neutral endopeptidase , domain2"/>
    <property type="match status" value="1"/>
</dbReference>
<dbReference type="InterPro" id="IPR042089">
    <property type="entry name" value="Peptidase_M13_dom_2"/>
</dbReference>
<evidence type="ECO:0000256" key="2">
    <source>
        <dbReference type="ARBA" id="ARBA00007357"/>
    </source>
</evidence>
<dbReference type="SUPFAM" id="SSF55486">
    <property type="entry name" value="Metalloproteases ('zincins'), catalytic domain"/>
    <property type="match status" value="1"/>
</dbReference>
<protein>
    <recommendedName>
        <fullName evidence="3">Peptidase M13 N-terminal domain-containing protein</fullName>
    </recommendedName>
</protein>
<dbReference type="GO" id="GO:0016485">
    <property type="term" value="P:protein processing"/>
    <property type="evidence" value="ECO:0007669"/>
    <property type="project" value="TreeGrafter"/>
</dbReference>
<evidence type="ECO:0000256" key="1">
    <source>
        <dbReference type="ARBA" id="ARBA00004401"/>
    </source>
</evidence>
<dbReference type="AlphaFoldDB" id="A0A7R9HWU3"/>
<feature type="domain" description="Peptidase M13 N-terminal" evidence="3">
    <location>
        <begin position="67"/>
        <end position="204"/>
    </location>
</feature>
<dbReference type="PANTHER" id="PTHR11733:SF167">
    <property type="entry name" value="FI17812P1-RELATED"/>
    <property type="match status" value="1"/>
</dbReference>
<dbReference type="EMBL" id="OB802239">
    <property type="protein sequence ID" value="CAD7435730.1"/>
    <property type="molecule type" value="Genomic_DNA"/>
</dbReference>
<dbReference type="PROSITE" id="PS51885">
    <property type="entry name" value="NEPRILYSIN"/>
    <property type="match status" value="1"/>
</dbReference>
<comment type="similarity">
    <text evidence="2">Belongs to the peptidase M13 family.</text>
</comment>
<dbReference type="GO" id="GO:0005886">
    <property type="term" value="C:plasma membrane"/>
    <property type="evidence" value="ECO:0007669"/>
    <property type="project" value="UniProtKB-SubCell"/>
</dbReference>
<reference evidence="4" key="1">
    <citation type="submission" date="2020-11" db="EMBL/GenBank/DDBJ databases">
        <authorList>
            <person name="Tran Van P."/>
        </authorList>
    </citation>
    <scope>NUCLEOTIDE SEQUENCE</scope>
</reference>
<dbReference type="Pfam" id="PF05649">
    <property type="entry name" value="Peptidase_M13_N"/>
    <property type="match status" value="1"/>
</dbReference>